<keyword evidence="3" id="KW-1185">Reference proteome</keyword>
<dbReference type="PANTHER" id="PTHR43792">
    <property type="entry name" value="GNAT FAMILY, PUTATIVE (AFU_ORTHOLOGUE AFUA_3G00765)-RELATED-RELATED"/>
    <property type="match status" value="1"/>
</dbReference>
<evidence type="ECO:0000313" key="3">
    <source>
        <dbReference type="Proteomes" id="UP000051576"/>
    </source>
</evidence>
<dbReference type="STRING" id="1133569.FD21_GL001198"/>
<dbReference type="PATRIC" id="fig|1133569.4.peg.1330"/>
<dbReference type="GO" id="GO:0016747">
    <property type="term" value="F:acyltransferase activity, transferring groups other than amino-acyl groups"/>
    <property type="evidence" value="ECO:0007669"/>
    <property type="project" value="InterPro"/>
</dbReference>
<dbReference type="AlphaFoldDB" id="A0A0R2CA62"/>
<dbReference type="EMBL" id="AYYX01000033">
    <property type="protein sequence ID" value="KRM88471.1"/>
    <property type="molecule type" value="Genomic_DNA"/>
</dbReference>
<comment type="caution">
    <text evidence="2">The sequence shown here is derived from an EMBL/GenBank/DDBJ whole genome shotgun (WGS) entry which is preliminary data.</text>
</comment>
<evidence type="ECO:0000313" key="2">
    <source>
        <dbReference type="EMBL" id="KRM88471.1"/>
    </source>
</evidence>
<sequence length="158" mass="17723">MSLKDLTDIFEYASNQRVAQAGGFLCCQTKQAVLKFIRQLATSQSWVLEERKKAKVIGNLCLYETVNSQAAPNREKRLLGYALNPSFQNQGYMTEAVAGIVDWAANQGIKRVDAIVSWNNLASQRVLEKNGFEIQGIFKAPWGSNLVIQKFIAFYKAI</sequence>
<evidence type="ECO:0000259" key="1">
    <source>
        <dbReference type="PROSITE" id="PS51186"/>
    </source>
</evidence>
<gene>
    <name evidence="2" type="ORF">FD21_GL001198</name>
</gene>
<dbReference type="Proteomes" id="UP000051576">
    <property type="component" value="Unassembled WGS sequence"/>
</dbReference>
<name>A0A0R2CA62_9LACO</name>
<feature type="domain" description="N-acetyltransferase" evidence="1">
    <location>
        <begin position="1"/>
        <end position="153"/>
    </location>
</feature>
<reference evidence="2 3" key="1">
    <citation type="journal article" date="2015" name="Genome Announc.">
        <title>Expanding the biotechnology potential of lactobacilli through comparative genomics of 213 strains and associated genera.</title>
        <authorList>
            <person name="Sun Z."/>
            <person name="Harris H.M."/>
            <person name="McCann A."/>
            <person name="Guo C."/>
            <person name="Argimon S."/>
            <person name="Zhang W."/>
            <person name="Yang X."/>
            <person name="Jeffery I.B."/>
            <person name="Cooney J.C."/>
            <person name="Kagawa T.F."/>
            <person name="Liu W."/>
            <person name="Song Y."/>
            <person name="Salvetti E."/>
            <person name="Wrobel A."/>
            <person name="Rasinkangas P."/>
            <person name="Parkhill J."/>
            <person name="Rea M.C."/>
            <person name="O'Sullivan O."/>
            <person name="Ritari J."/>
            <person name="Douillard F.P."/>
            <person name="Paul Ross R."/>
            <person name="Yang R."/>
            <person name="Briner A.E."/>
            <person name="Felis G.E."/>
            <person name="de Vos W.M."/>
            <person name="Barrangou R."/>
            <person name="Klaenhammer T.R."/>
            <person name="Caufield P.W."/>
            <person name="Cui Y."/>
            <person name="Zhang H."/>
            <person name="O'Toole P.W."/>
        </authorList>
    </citation>
    <scope>NUCLEOTIDE SEQUENCE [LARGE SCALE GENOMIC DNA]</scope>
    <source>
        <strain evidence="2 3">DSM 20605</strain>
    </source>
</reference>
<organism evidence="2 3">
    <name type="scientific">Liquorilactobacillus vini DSM 20605</name>
    <dbReference type="NCBI Taxonomy" id="1133569"/>
    <lineage>
        <taxon>Bacteria</taxon>
        <taxon>Bacillati</taxon>
        <taxon>Bacillota</taxon>
        <taxon>Bacilli</taxon>
        <taxon>Lactobacillales</taxon>
        <taxon>Lactobacillaceae</taxon>
        <taxon>Liquorilactobacillus</taxon>
    </lineage>
</organism>
<dbReference type="Gene3D" id="3.40.630.30">
    <property type="match status" value="1"/>
</dbReference>
<dbReference type="SUPFAM" id="SSF55729">
    <property type="entry name" value="Acyl-CoA N-acyltransferases (Nat)"/>
    <property type="match status" value="1"/>
</dbReference>
<proteinExistence type="predicted"/>
<dbReference type="Pfam" id="PF13302">
    <property type="entry name" value="Acetyltransf_3"/>
    <property type="match status" value="1"/>
</dbReference>
<dbReference type="InterPro" id="IPR000182">
    <property type="entry name" value="GNAT_dom"/>
</dbReference>
<protein>
    <recommendedName>
        <fullName evidence="1">N-acetyltransferase domain-containing protein</fullName>
    </recommendedName>
</protein>
<dbReference type="InterPro" id="IPR016181">
    <property type="entry name" value="Acyl_CoA_acyltransferase"/>
</dbReference>
<dbReference type="PROSITE" id="PS51186">
    <property type="entry name" value="GNAT"/>
    <property type="match status" value="1"/>
</dbReference>
<dbReference type="eggNOG" id="COG1670">
    <property type="taxonomic scope" value="Bacteria"/>
</dbReference>
<dbReference type="InterPro" id="IPR051531">
    <property type="entry name" value="N-acetyltransferase"/>
</dbReference>
<accession>A0A0R2CA62</accession>